<organism evidence="11">
    <name type="scientific">Staphylococcus schleiferi</name>
    <dbReference type="NCBI Taxonomy" id="1295"/>
    <lineage>
        <taxon>Bacteria</taxon>
        <taxon>Bacillati</taxon>
        <taxon>Bacillota</taxon>
        <taxon>Bacilli</taxon>
        <taxon>Bacillales</taxon>
        <taxon>Staphylococcaceae</taxon>
        <taxon>Staphylococcus</taxon>
    </lineage>
</organism>
<evidence type="ECO:0000256" key="7">
    <source>
        <dbReference type="ARBA" id="ARBA00024432"/>
    </source>
</evidence>
<feature type="domain" description="ABC transporter" evidence="9">
    <location>
        <begin position="3"/>
        <end position="221"/>
    </location>
</feature>
<dbReference type="InterPro" id="IPR017911">
    <property type="entry name" value="MacB-like_ATP-bd"/>
</dbReference>
<dbReference type="PANTHER" id="PTHR42798:SF7">
    <property type="entry name" value="ALPHA-D-RIBOSE 1-METHYLPHOSPHONATE 5-TRIPHOSPHATE SYNTHASE SUBUNIT PHNL"/>
    <property type="match status" value="1"/>
</dbReference>
<name>A0A7Z7QM66_STASC</name>
<evidence type="ECO:0000256" key="6">
    <source>
        <dbReference type="ARBA" id="ARBA00024359"/>
    </source>
</evidence>
<keyword evidence="11" id="KW-0378">Hydrolase</keyword>
<evidence type="ECO:0000256" key="8">
    <source>
        <dbReference type="ARBA" id="ARBA00024721"/>
    </source>
</evidence>
<evidence type="ECO:0000256" key="3">
    <source>
        <dbReference type="ARBA" id="ARBA00022448"/>
    </source>
</evidence>
<evidence type="ECO:0000313" key="10">
    <source>
        <dbReference type="EMBL" id="CAD7358489.1"/>
    </source>
</evidence>
<evidence type="ECO:0000256" key="4">
    <source>
        <dbReference type="ARBA" id="ARBA00022741"/>
    </source>
</evidence>
<keyword evidence="3" id="KW-0813">Transport</keyword>
<dbReference type="InterPro" id="IPR017871">
    <property type="entry name" value="ABC_transporter-like_CS"/>
</dbReference>
<dbReference type="EMBL" id="UHEF01000001">
    <property type="protein sequence ID" value="SUM85865.1"/>
    <property type="molecule type" value="Genomic_DNA"/>
</dbReference>
<evidence type="ECO:0000256" key="5">
    <source>
        <dbReference type="ARBA" id="ARBA00022840"/>
    </source>
</evidence>
<dbReference type="PROSITE" id="PS50893">
    <property type="entry name" value="ABC_TRANSPORTER_2"/>
    <property type="match status" value="1"/>
</dbReference>
<evidence type="ECO:0000259" key="9">
    <source>
        <dbReference type="PROSITE" id="PS50893"/>
    </source>
</evidence>
<comment type="function">
    <text evidence="8">Part of the ABC transporter complex hrt involved in hemin import. Responsible for energy coupling to the transport system.</text>
</comment>
<evidence type="ECO:0000256" key="2">
    <source>
        <dbReference type="ARBA" id="ARBA00011131"/>
    </source>
</evidence>
<dbReference type="InterPro" id="IPR003439">
    <property type="entry name" value="ABC_transporter-like_ATP-bd"/>
</dbReference>
<evidence type="ECO:0000313" key="12">
    <source>
        <dbReference type="Proteomes" id="UP000264146"/>
    </source>
</evidence>
<comment type="similarity">
    <text evidence="6">Belongs to the ABC transporter superfamily. HrtA family.</text>
</comment>
<reference evidence="11" key="1">
    <citation type="submission" date="2018-06" db="EMBL/GenBank/DDBJ databases">
        <authorList>
            <consortium name="Pathogen Informatics"/>
            <person name="Doyle S."/>
        </authorList>
    </citation>
    <scope>NUCLEOTIDE SEQUENCE [LARGE SCALE GENOMIC DNA]</scope>
    <source>
        <strain evidence="11">NCTC12218</strain>
    </source>
</reference>
<dbReference type="AlphaFoldDB" id="A0A7Z7QM66"/>
<keyword evidence="5 11" id="KW-0067">ATP-binding</keyword>
<dbReference type="Gene3D" id="3.40.50.300">
    <property type="entry name" value="P-loop containing nucleotide triphosphate hydrolases"/>
    <property type="match status" value="1"/>
</dbReference>
<sequence>MVLKVSNLEKTYRGTVPFTAIDQISMNVEKGEFIAIMGPSGSGKSTFLNTISTIDRPTNGTVEINGINPHKMNDNDLANFRRRELGFVFQQFKLIHTLTIGENIILPLTLDGCDAKTMHLKLQEIASLLDINHILDKRTYEVSGGQAQRAAIARAVINSPAILLADEPTGNLDSKSAKDVMKLFQKLNDTVNVTIIMVTHDPLIASYSDRACIIKDGRIYQ</sequence>
<dbReference type="GO" id="GO:0022857">
    <property type="term" value="F:transmembrane transporter activity"/>
    <property type="evidence" value="ECO:0007669"/>
    <property type="project" value="UniProtKB-ARBA"/>
</dbReference>
<protein>
    <recommendedName>
        <fullName evidence="7">Putative hemin import ATP-binding protein HrtA</fullName>
    </recommendedName>
</protein>
<dbReference type="GO" id="GO:0016887">
    <property type="term" value="F:ATP hydrolysis activity"/>
    <property type="evidence" value="ECO:0007669"/>
    <property type="project" value="InterPro"/>
</dbReference>
<dbReference type="EMBL" id="LR962863">
    <property type="protein sequence ID" value="CAD7358489.1"/>
    <property type="molecule type" value="Genomic_DNA"/>
</dbReference>
<dbReference type="Proteomes" id="UP000264146">
    <property type="component" value="Chromosome"/>
</dbReference>
<dbReference type="GO" id="GO:0098796">
    <property type="term" value="C:membrane protein complex"/>
    <property type="evidence" value="ECO:0007669"/>
    <property type="project" value="UniProtKB-ARBA"/>
</dbReference>
<keyword evidence="4" id="KW-0547">Nucleotide-binding</keyword>
<evidence type="ECO:0000313" key="11">
    <source>
        <dbReference type="EMBL" id="SUM85865.1"/>
    </source>
</evidence>
<dbReference type="GO" id="GO:0005886">
    <property type="term" value="C:plasma membrane"/>
    <property type="evidence" value="ECO:0007669"/>
    <property type="project" value="UniProtKB-SubCell"/>
</dbReference>
<proteinExistence type="inferred from homology"/>
<comment type="subcellular location">
    <subcellularLocation>
        <location evidence="1">Cell membrane</location>
        <topology evidence="1">Peripheral membrane protein</topology>
    </subcellularLocation>
</comment>
<reference evidence="10 12" key="2">
    <citation type="submission" date="2020-11" db="EMBL/GenBank/DDBJ databases">
        <authorList>
            <consortium name="Pathogen Informatics"/>
        </authorList>
    </citation>
    <scope>NUCLEOTIDE SEQUENCE [LARGE SCALE GENOMIC DNA]</scope>
    <source>
        <strain evidence="10 12">NCTC12218</strain>
    </source>
</reference>
<dbReference type="InterPro" id="IPR027417">
    <property type="entry name" value="P-loop_NTPase"/>
</dbReference>
<dbReference type="PANTHER" id="PTHR42798">
    <property type="entry name" value="LIPOPROTEIN-RELEASING SYSTEM ATP-BINDING PROTEIN LOLD"/>
    <property type="match status" value="1"/>
</dbReference>
<dbReference type="CDD" id="cd03255">
    <property type="entry name" value="ABC_MJ0796_LolCDE_FtsE"/>
    <property type="match status" value="1"/>
</dbReference>
<dbReference type="Pfam" id="PF00005">
    <property type="entry name" value="ABC_tran"/>
    <property type="match status" value="1"/>
</dbReference>
<dbReference type="InterPro" id="IPR003593">
    <property type="entry name" value="AAA+_ATPase"/>
</dbReference>
<dbReference type="SMART" id="SM00382">
    <property type="entry name" value="AAA"/>
    <property type="match status" value="1"/>
</dbReference>
<accession>A0A7Z7QM66</accession>
<dbReference type="FunFam" id="3.40.50.300:FF:000032">
    <property type="entry name" value="Export ABC transporter ATP-binding protein"/>
    <property type="match status" value="1"/>
</dbReference>
<comment type="subunit">
    <text evidence="2">The complex is composed of two ATP-binding proteins (HrtA), two transmembrane proteins (HrtB) and a solute-binding protein.</text>
</comment>
<evidence type="ECO:0000256" key="1">
    <source>
        <dbReference type="ARBA" id="ARBA00004202"/>
    </source>
</evidence>
<dbReference type="PROSITE" id="PS00211">
    <property type="entry name" value="ABC_TRANSPORTER_1"/>
    <property type="match status" value="1"/>
</dbReference>
<dbReference type="GO" id="GO:0005524">
    <property type="term" value="F:ATP binding"/>
    <property type="evidence" value="ECO:0007669"/>
    <property type="project" value="UniProtKB-KW"/>
</dbReference>
<gene>
    <name evidence="11" type="primary">vraD_1</name>
    <name evidence="11" type="ORF">NCTC12218_00070</name>
</gene>
<dbReference type="SUPFAM" id="SSF52540">
    <property type="entry name" value="P-loop containing nucleoside triphosphate hydrolases"/>
    <property type="match status" value="1"/>
</dbReference>